<dbReference type="Gene3D" id="3.30.70.100">
    <property type="match status" value="1"/>
</dbReference>
<feature type="domain" description="BLUF" evidence="2">
    <location>
        <begin position="27"/>
        <end position="118"/>
    </location>
</feature>
<sequence length="164" mass="19353">MSFNILIFTVFTLCFFVLFLDFNLNMLVEFIYTSTATAPLQWTELEVLRHECERRNQLEKITGMLLYDGKHFMQVLEGEEKKILALFNWIKADPRHKNVEAVINNPIDKRNFSDWSMGLITCDEKTQLQTVTELRGKRKKPLSYELLYAFAHHEIEIDDMLDAD</sequence>
<dbReference type="PROSITE" id="PS50925">
    <property type="entry name" value="BLUF"/>
    <property type="match status" value="1"/>
</dbReference>
<comment type="caution">
    <text evidence="3">The sequence shown here is derived from an EMBL/GenBank/DDBJ whole genome shotgun (WGS) entry which is preliminary data.</text>
</comment>
<keyword evidence="1" id="KW-0472">Membrane</keyword>
<dbReference type="InterPro" id="IPR007024">
    <property type="entry name" value="BLUF_domain"/>
</dbReference>
<keyword evidence="1" id="KW-0812">Transmembrane</keyword>
<keyword evidence="1" id="KW-1133">Transmembrane helix</keyword>
<feature type="transmembrane region" description="Helical" evidence="1">
    <location>
        <begin position="6"/>
        <end position="24"/>
    </location>
</feature>
<evidence type="ECO:0000256" key="1">
    <source>
        <dbReference type="SAM" id="Phobius"/>
    </source>
</evidence>
<dbReference type="AlphaFoldDB" id="A0A4Q7IKK6"/>
<protein>
    <recommendedName>
        <fullName evidence="2">BLUF domain-containing protein</fullName>
    </recommendedName>
</protein>
<organism evidence="3 4">
    <name type="scientific">Pseudoalteromonas phenolica</name>
    <dbReference type="NCBI Taxonomy" id="161398"/>
    <lineage>
        <taxon>Bacteria</taxon>
        <taxon>Pseudomonadati</taxon>
        <taxon>Pseudomonadota</taxon>
        <taxon>Gammaproteobacteria</taxon>
        <taxon>Alteromonadales</taxon>
        <taxon>Pseudoalteromonadaceae</taxon>
        <taxon>Pseudoalteromonas</taxon>
    </lineage>
</organism>
<dbReference type="InterPro" id="IPR036046">
    <property type="entry name" value="Acylphosphatase-like_dom_sf"/>
</dbReference>
<proteinExistence type="predicted"/>
<dbReference type="SUPFAM" id="SSF54975">
    <property type="entry name" value="Acylphosphatase/BLUF domain-like"/>
    <property type="match status" value="1"/>
</dbReference>
<dbReference type="SMART" id="SM01034">
    <property type="entry name" value="BLUF"/>
    <property type="match status" value="1"/>
</dbReference>
<name>A0A4Q7IKK6_9GAMM</name>
<evidence type="ECO:0000313" key="4">
    <source>
        <dbReference type="Proteomes" id="UP000291338"/>
    </source>
</evidence>
<gene>
    <name evidence="3" type="ORF">C1E23_12960</name>
</gene>
<dbReference type="GO" id="GO:0071949">
    <property type="term" value="F:FAD binding"/>
    <property type="evidence" value="ECO:0007669"/>
    <property type="project" value="InterPro"/>
</dbReference>
<dbReference type="Pfam" id="PF04940">
    <property type="entry name" value="BLUF"/>
    <property type="match status" value="1"/>
</dbReference>
<evidence type="ECO:0000313" key="3">
    <source>
        <dbReference type="EMBL" id="RZQ52694.1"/>
    </source>
</evidence>
<reference evidence="3 4" key="1">
    <citation type="submission" date="2018-01" db="EMBL/GenBank/DDBJ databases">
        <title>Co-occurrence of chitin degradation, pigmentation and bioactivity in marine Pseudoalteromonas.</title>
        <authorList>
            <person name="Paulsen S."/>
            <person name="Gram L."/>
            <person name="Machado H."/>
        </authorList>
    </citation>
    <scope>NUCLEOTIDE SEQUENCE [LARGE SCALE GENOMIC DNA]</scope>
    <source>
        <strain evidence="3 4">S3898</strain>
    </source>
</reference>
<accession>A0A4Q7IKK6</accession>
<dbReference type="GO" id="GO:0009882">
    <property type="term" value="F:blue light photoreceptor activity"/>
    <property type="evidence" value="ECO:0007669"/>
    <property type="project" value="InterPro"/>
</dbReference>
<evidence type="ECO:0000259" key="2">
    <source>
        <dbReference type="PROSITE" id="PS50925"/>
    </source>
</evidence>
<dbReference type="EMBL" id="PPSX01000045">
    <property type="protein sequence ID" value="RZQ52694.1"/>
    <property type="molecule type" value="Genomic_DNA"/>
</dbReference>
<dbReference type="Proteomes" id="UP000291338">
    <property type="component" value="Unassembled WGS sequence"/>
</dbReference>